<evidence type="ECO:0000313" key="3">
    <source>
        <dbReference type="EMBL" id="PIQ68695.1"/>
    </source>
</evidence>
<dbReference type="InterPro" id="IPR002376">
    <property type="entry name" value="Formyl_transf_N"/>
</dbReference>
<feature type="domain" description="Formyl transferase N-terminal" evidence="2">
    <location>
        <begin position="7"/>
        <end position="187"/>
    </location>
</feature>
<dbReference type="CDD" id="cd08646">
    <property type="entry name" value="FMT_core_Met-tRNA-FMT_N"/>
    <property type="match status" value="1"/>
</dbReference>
<sequence>MSNVSFAFWGTDEFSVTILEELRKAGLVPAVIVTPPDRPKGRGLVLTPPPAKEWAQREGVPVLQPERLDSTFSSQLSSFDASLFVVASYGLIIPQSVLNIPVKGTLNVHPSLLPHYRGATPIESQILADEKEVGVTIMLMDAEMDHGPIVAQRTQQPTTNNQQHIPPTATELTTRLAKEGGELLADVIPKWIAGEIEAVPQDHTQATYTKKLAKTDGEIDLSDDGYKNFLKIQAFTGSIGTHFFVSSSSPLQRGGAGGGGVKKIRVNIKSAEFKDGQLHLLRVIPEGKKEMDYGEFMRGLR</sequence>
<evidence type="ECO:0000259" key="2">
    <source>
        <dbReference type="Pfam" id="PF00551"/>
    </source>
</evidence>
<dbReference type="Gene3D" id="3.40.50.12230">
    <property type="match status" value="1"/>
</dbReference>
<dbReference type="Proteomes" id="UP000229342">
    <property type="component" value="Unassembled WGS sequence"/>
</dbReference>
<reference evidence="3 4" key="1">
    <citation type="submission" date="2017-09" db="EMBL/GenBank/DDBJ databases">
        <title>Depth-based differentiation of microbial function through sediment-hosted aquifers and enrichment of novel symbionts in the deep terrestrial subsurface.</title>
        <authorList>
            <person name="Probst A.J."/>
            <person name="Ladd B."/>
            <person name="Jarett J.K."/>
            <person name="Geller-Mcgrath D.E."/>
            <person name="Sieber C.M."/>
            <person name="Emerson J.B."/>
            <person name="Anantharaman K."/>
            <person name="Thomas B.C."/>
            <person name="Malmstrom R."/>
            <person name="Stieglmeier M."/>
            <person name="Klingl A."/>
            <person name="Woyke T."/>
            <person name="Ryan C.M."/>
            <person name="Banfield J.F."/>
        </authorList>
    </citation>
    <scope>NUCLEOTIDE SEQUENCE [LARGE SCALE GENOMIC DNA]</scope>
    <source>
        <strain evidence="3">CG11_big_fil_rev_8_21_14_0_20_46_11</strain>
    </source>
</reference>
<dbReference type="GO" id="GO:0005829">
    <property type="term" value="C:cytosol"/>
    <property type="evidence" value="ECO:0007669"/>
    <property type="project" value="TreeGrafter"/>
</dbReference>
<dbReference type="InterPro" id="IPR041711">
    <property type="entry name" value="Met-tRNA-FMT_N"/>
</dbReference>
<protein>
    <recommendedName>
        <fullName evidence="1">methionyl-tRNA formyltransferase</fullName>
        <ecNumber evidence="1">2.1.2.9</ecNumber>
    </recommendedName>
</protein>
<dbReference type="SUPFAM" id="SSF53328">
    <property type="entry name" value="Formyltransferase"/>
    <property type="match status" value="1"/>
</dbReference>
<dbReference type="EC" id="2.1.2.9" evidence="1"/>
<gene>
    <name evidence="3" type="ORF">COV91_02685</name>
</gene>
<evidence type="ECO:0000256" key="1">
    <source>
        <dbReference type="ARBA" id="ARBA00012261"/>
    </source>
</evidence>
<dbReference type="InterPro" id="IPR036477">
    <property type="entry name" value="Formyl_transf_N_sf"/>
</dbReference>
<proteinExistence type="predicted"/>
<dbReference type="PANTHER" id="PTHR11138">
    <property type="entry name" value="METHIONYL-TRNA FORMYLTRANSFERASE"/>
    <property type="match status" value="1"/>
</dbReference>
<dbReference type="GO" id="GO:0004479">
    <property type="term" value="F:methionyl-tRNA formyltransferase activity"/>
    <property type="evidence" value="ECO:0007669"/>
    <property type="project" value="UniProtKB-EC"/>
</dbReference>
<evidence type="ECO:0000313" key="4">
    <source>
        <dbReference type="Proteomes" id="UP000229342"/>
    </source>
</evidence>
<dbReference type="Pfam" id="PF00551">
    <property type="entry name" value="Formyl_trans_N"/>
    <property type="match status" value="1"/>
</dbReference>
<dbReference type="PANTHER" id="PTHR11138:SF5">
    <property type="entry name" value="METHIONYL-TRNA FORMYLTRANSFERASE, MITOCHONDRIAL"/>
    <property type="match status" value="1"/>
</dbReference>
<dbReference type="EMBL" id="PCVG01000033">
    <property type="protein sequence ID" value="PIQ68695.1"/>
    <property type="molecule type" value="Genomic_DNA"/>
</dbReference>
<dbReference type="AlphaFoldDB" id="A0A2H0KBU6"/>
<name>A0A2H0KBU6_9BACT</name>
<accession>A0A2H0KBU6</accession>
<organism evidence="3 4">
    <name type="scientific">Candidatus Taylorbacteria bacterium CG11_big_fil_rev_8_21_14_0_20_46_11</name>
    <dbReference type="NCBI Taxonomy" id="1975025"/>
    <lineage>
        <taxon>Bacteria</taxon>
        <taxon>Candidatus Tayloriibacteriota</taxon>
    </lineage>
</organism>
<comment type="caution">
    <text evidence="3">The sequence shown here is derived from an EMBL/GenBank/DDBJ whole genome shotgun (WGS) entry which is preliminary data.</text>
</comment>